<comment type="caution">
    <text evidence="3">The sequence shown here is derived from an EMBL/GenBank/DDBJ whole genome shotgun (WGS) entry which is preliminary data.</text>
</comment>
<keyword evidence="4" id="KW-1185">Reference proteome</keyword>
<dbReference type="GO" id="GO:0016758">
    <property type="term" value="F:hexosyltransferase activity"/>
    <property type="evidence" value="ECO:0007669"/>
    <property type="project" value="TreeGrafter"/>
</dbReference>
<evidence type="ECO:0000256" key="1">
    <source>
        <dbReference type="ARBA" id="ARBA00022676"/>
    </source>
</evidence>
<dbReference type="AlphaFoldDB" id="A0A5C8I7M1"/>
<organism evidence="3 4">
    <name type="scientific">Microbacterium saccharophilum</name>
    <dbReference type="NCBI Taxonomy" id="1213358"/>
    <lineage>
        <taxon>Bacteria</taxon>
        <taxon>Bacillati</taxon>
        <taxon>Actinomycetota</taxon>
        <taxon>Actinomycetes</taxon>
        <taxon>Micrococcales</taxon>
        <taxon>Microbacteriaceae</taxon>
        <taxon>Microbacterium</taxon>
    </lineage>
</organism>
<proteinExistence type="predicted"/>
<dbReference type="RefSeq" id="WP_147049596.1">
    <property type="nucleotide sequence ID" value="NZ_BKAH01000002.1"/>
</dbReference>
<dbReference type="Proteomes" id="UP000321949">
    <property type="component" value="Unassembled WGS sequence"/>
</dbReference>
<protein>
    <submittedName>
        <fullName evidence="3">WecB/TagA/CpsF family glycosyltransferase</fullName>
    </submittedName>
</protein>
<sequence length="272" mass="29783">MSPTSHPTSPSRLPPVNHAFETRTVGSIPFCVASPEDATTWLLDAEDRRAAPVNVRLANAYNVALADRDPSYRQLLVEEGVNFPDGTPVVWFMNSQLPRTARRVRGPSLFVDVMRAGVERGTRHFLLGGTPETLAQLKEALAATHPGINVVGSYSPPFAPVTAEYIAVCADHIRQTKPDLVWVGLGTPKQDVVGTALAREAMVTTVNVGAAFDFAAGTVRQAPVWVQRSGFEWLYRLASEPRRLWRRYVFGNLRFLRAAFSHRFADGTGGGS</sequence>
<accession>A0A5C8I7M1</accession>
<dbReference type="EMBL" id="VRSX01000001">
    <property type="protein sequence ID" value="TXK15411.1"/>
    <property type="molecule type" value="Genomic_DNA"/>
</dbReference>
<dbReference type="InterPro" id="IPR004629">
    <property type="entry name" value="WecG_TagA_CpsF"/>
</dbReference>
<evidence type="ECO:0000313" key="3">
    <source>
        <dbReference type="EMBL" id="TXK15411.1"/>
    </source>
</evidence>
<name>A0A5C8I7M1_9MICO</name>
<dbReference type="CDD" id="cd06533">
    <property type="entry name" value="Glyco_transf_WecG_TagA"/>
    <property type="match status" value="1"/>
</dbReference>
<dbReference type="PANTHER" id="PTHR34136:SF1">
    <property type="entry name" value="UDP-N-ACETYL-D-MANNOSAMINURONIC ACID TRANSFERASE"/>
    <property type="match status" value="1"/>
</dbReference>
<evidence type="ECO:0000256" key="2">
    <source>
        <dbReference type="ARBA" id="ARBA00022679"/>
    </source>
</evidence>
<keyword evidence="1" id="KW-0328">Glycosyltransferase</keyword>
<reference evidence="3 4" key="1">
    <citation type="submission" date="2019-08" db="EMBL/GenBank/DDBJ databases">
        <authorList>
            <person name="Dong K."/>
        </authorList>
    </citation>
    <scope>NUCLEOTIDE SEQUENCE [LARGE SCALE GENOMIC DNA]</scope>
    <source>
        <strain evidence="3 4">K-1</strain>
    </source>
</reference>
<dbReference type="OrthoDB" id="9771846at2"/>
<keyword evidence="2 3" id="KW-0808">Transferase</keyword>
<gene>
    <name evidence="3" type="ORF">FVP74_03165</name>
</gene>
<dbReference type="Pfam" id="PF03808">
    <property type="entry name" value="Glyco_tran_WecG"/>
    <property type="match status" value="1"/>
</dbReference>
<dbReference type="NCBIfam" id="TIGR00696">
    <property type="entry name" value="wecG_tagA_cpsF"/>
    <property type="match status" value="1"/>
</dbReference>
<evidence type="ECO:0000313" key="4">
    <source>
        <dbReference type="Proteomes" id="UP000321949"/>
    </source>
</evidence>
<dbReference type="PANTHER" id="PTHR34136">
    <property type="match status" value="1"/>
</dbReference>